<evidence type="ECO:0000313" key="4">
    <source>
        <dbReference type="Proteomes" id="UP000054266"/>
    </source>
</evidence>
<dbReference type="AlphaFoldDB" id="A0A0D2FW75"/>
<feature type="region of interest" description="Disordered" evidence="2">
    <location>
        <begin position="201"/>
        <end position="245"/>
    </location>
</feature>
<keyword evidence="4" id="KW-1185">Reference proteome</keyword>
<dbReference type="HOGENOM" id="CLU_863311_0_0_1"/>
<dbReference type="EMBL" id="KN846957">
    <property type="protein sequence ID" value="KIW70740.1"/>
    <property type="molecule type" value="Genomic_DNA"/>
</dbReference>
<sequence>MSNSCRNRSFGKNYVQPNVIKAKAYLKAKMIAALGDESQISALPPTQTAHSARPSRTYVITSLVDDSASPLMDSHGGDQTSSSPVVRTPTVFASRFRLRRQSSEVDLSAQPERPGSEDSSPRTPQTYQPMHEHHLRPAGESDAQVVRTWAHEAGETPVTGSFAERMGRRHVSTRNLGLAIDGVDSLDDPFFEHSGASADILNAPQVPSYPRNVPDSWSDDGASTSSAPEPAPARQQNPPPRTLVPPLLHEPSPRVAVQNIQSAMLDLTEALNDLVSDNRTHHHNARVLASSLAVRTTQVEQLRSRLEAAEAEVEMLRDLQRR</sequence>
<protein>
    <submittedName>
        <fullName evidence="3">Uncharacterized protein</fullName>
    </submittedName>
</protein>
<feature type="region of interest" description="Disordered" evidence="2">
    <location>
        <begin position="101"/>
        <end position="141"/>
    </location>
</feature>
<feature type="compositionally biased region" description="Basic and acidic residues" evidence="2">
    <location>
        <begin position="130"/>
        <end position="139"/>
    </location>
</feature>
<feature type="coiled-coil region" evidence="1">
    <location>
        <begin position="292"/>
        <end position="319"/>
    </location>
</feature>
<evidence type="ECO:0000256" key="2">
    <source>
        <dbReference type="SAM" id="MobiDB-lite"/>
    </source>
</evidence>
<evidence type="ECO:0000313" key="3">
    <source>
        <dbReference type="EMBL" id="KIW70740.1"/>
    </source>
</evidence>
<name>A0A0D2FW75_9EURO</name>
<gene>
    <name evidence="3" type="ORF">PV04_02981</name>
</gene>
<proteinExistence type="predicted"/>
<keyword evidence="1" id="KW-0175">Coiled coil</keyword>
<reference evidence="3 4" key="1">
    <citation type="submission" date="2015-01" db="EMBL/GenBank/DDBJ databases">
        <title>The Genome Sequence of Capronia semiimmersa CBS27337.</title>
        <authorList>
            <consortium name="The Broad Institute Genomics Platform"/>
            <person name="Cuomo C."/>
            <person name="de Hoog S."/>
            <person name="Gorbushina A."/>
            <person name="Stielow B."/>
            <person name="Teixiera M."/>
            <person name="Abouelleil A."/>
            <person name="Chapman S.B."/>
            <person name="Priest M."/>
            <person name="Young S.K."/>
            <person name="Wortman J."/>
            <person name="Nusbaum C."/>
            <person name="Birren B."/>
        </authorList>
    </citation>
    <scope>NUCLEOTIDE SEQUENCE [LARGE SCALE GENOMIC DNA]</scope>
    <source>
        <strain evidence="3 4">CBS 27337</strain>
    </source>
</reference>
<evidence type="ECO:0000256" key="1">
    <source>
        <dbReference type="SAM" id="Coils"/>
    </source>
</evidence>
<organism evidence="3 4">
    <name type="scientific">Phialophora macrospora</name>
    <dbReference type="NCBI Taxonomy" id="1851006"/>
    <lineage>
        <taxon>Eukaryota</taxon>
        <taxon>Fungi</taxon>
        <taxon>Dikarya</taxon>
        <taxon>Ascomycota</taxon>
        <taxon>Pezizomycotina</taxon>
        <taxon>Eurotiomycetes</taxon>
        <taxon>Chaetothyriomycetidae</taxon>
        <taxon>Chaetothyriales</taxon>
        <taxon>Herpotrichiellaceae</taxon>
        <taxon>Phialophora</taxon>
    </lineage>
</organism>
<feature type="compositionally biased region" description="Low complexity" evidence="2">
    <location>
        <begin position="222"/>
        <end position="236"/>
    </location>
</feature>
<dbReference type="Proteomes" id="UP000054266">
    <property type="component" value="Unassembled WGS sequence"/>
</dbReference>
<accession>A0A0D2FW75</accession>